<evidence type="ECO:0000313" key="3">
    <source>
        <dbReference type="Proteomes" id="UP000220527"/>
    </source>
</evidence>
<comment type="caution">
    <text evidence="2">The sequence shown here is derived from an EMBL/GenBank/DDBJ whole genome shotgun (WGS) entry which is preliminary data.</text>
</comment>
<organism evidence="2 3">
    <name type="scientific">Candidatus Viridilinea mediisalina</name>
    <dbReference type="NCBI Taxonomy" id="2024553"/>
    <lineage>
        <taxon>Bacteria</taxon>
        <taxon>Bacillati</taxon>
        <taxon>Chloroflexota</taxon>
        <taxon>Chloroflexia</taxon>
        <taxon>Chloroflexales</taxon>
        <taxon>Chloroflexineae</taxon>
        <taxon>Oscillochloridaceae</taxon>
        <taxon>Candidatus Viridilinea</taxon>
    </lineage>
</organism>
<proteinExistence type="predicted"/>
<feature type="compositionally biased region" description="Basic and acidic residues" evidence="1">
    <location>
        <begin position="38"/>
        <end position="48"/>
    </location>
</feature>
<dbReference type="Proteomes" id="UP000220527">
    <property type="component" value="Unassembled WGS sequence"/>
</dbReference>
<evidence type="ECO:0000313" key="2">
    <source>
        <dbReference type="EMBL" id="PDW04052.1"/>
    </source>
</evidence>
<dbReference type="EMBL" id="NQWI01000016">
    <property type="protein sequence ID" value="PDW04052.1"/>
    <property type="molecule type" value="Genomic_DNA"/>
</dbReference>
<name>A0A2A6RLV7_9CHLR</name>
<reference evidence="3" key="1">
    <citation type="submission" date="2017-08" db="EMBL/GenBank/DDBJ databases">
        <authorList>
            <person name="Grouzdev D.S."/>
            <person name="Gaisin V.A."/>
            <person name="Rysina M.S."/>
            <person name="Gorlenko V.M."/>
        </authorList>
    </citation>
    <scope>NUCLEOTIDE SEQUENCE [LARGE SCALE GENOMIC DNA]</scope>
    <source>
        <strain evidence="3">Kir15-3F</strain>
    </source>
</reference>
<feature type="compositionally biased region" description="Basic and acidic residues" evidence="1">
    <location>
        <begin position="13"/>
        <end position="26"/>
    </location>
</feature>
<keyword evidence="3" id="KW-1185">Reference proteome</keyword>
<feature type="region of interest" description="Disordered" evidence="1">
    <location>
        <begin position="1"/>
        <end position="59"/>
    </location>
</feature>
<evidence type="ECO:0000256" key="1">
    <source>
        <dbReference type="SAM" id="MobiDB-lite"/>
    </source>
</evidence>
<sequence>MGVNMTMLYLREQGTENREQGTENREQGTGNRTKNRTKNKEQRTENKEQGTGNREQSARYGLAMDVGTLVYAVCSTGIEE</sequence>
<accession>A0A2A6RLV7</accession>
<dbReference type="AlphaFoldDB" id="A0A2A6RLV7"/>
<gene>
    <name evidence="2" type="ORF">CJ255_05635</name>
</gene>
<protein>
    <submittedName>
        <fullName evidence="2">Uncharacterized protein</fullName>
    </submittedName>
</protein>